<dbReference type="Proteomes" id="UP001154282">
    <property type="component" value="Unassembled WGS sequence"/>
</dbReference>
<gene>
    <name evidence="1" type="ORF">LITE_LOCUS4525</name>
</gene>
<protein>
    <submittedName>
        <fullName evidence="1">Uncharacterized protein</fullName>
    </submittedName>
</protein>
<evidence type="ECO:0000313" key="2">
    <source>
        <dbReference type="Proteomes" id="UP001154282"/>
    </source>
</evidence>
<keyword evidence="2" id="KW-1185">Reference proteome</keyword>
<comment type="caution">
    <text evidence="1">The sequence shown here is derived from an EMBL/GenBank/DDBJ whole genome shotgun (WGS) entry which is preliminary data.</text>
</comment>
<proteinExistence type="predicted"/>
<reference evidence="1" key="1">
    <citation type="submission" date="2022-08" db="EMBL/GenBank/DDBJ databases">
        <authorList>
            <person name="Gutierrez-Valencia J."/>
        </authorList>
    </citation>
    <scope>NUCLEOTIDE SEQUENCE</scope>
</reference>
<dbReference type="EMBL" id="CAMGYJ010000002">
    <property type="protein sequence ID" value="CAI0384808.1"/>
    <property type="molecule type" value="Genomic_DNA"/>
</dbReference>
<evidence type="ECO:0000313" key="1">
    <source>
        <dbReference type="EMBL" id="CAI0384808.1"/>
    </source>
</evidence>
<accession>A0AAV0HIN7</accession>
<dbReference type="AlphaFoldDB" id="A0AAV0HIN7"/>
<name>A0AAV0HIN7_9ROSI</name>
<organism evidence="1 2">
    <name type="scientific">Linum tenue</name>
    <dbReference type="NCBI Taxonomy" id="586396"/>
    <lineage>
        <taxon>Eukaryota</taxon>
        <taxon>Viridiplantae</taxon>
        <taxon>Streptophyta</taxon>
        <taxon>Embryophyta</taxon>
        <taxon>Tracheophyta</taxon>
        <taxon>Spermatophyta</taxon>
        <taxon>Magnoliopsida</taxon>
        <taxon>eudicotyledons</taxon>
        <taxon>Gunneridae</taxon>
        <taxon>Pentapetalae</taxon>
        <taxon>rosids</taxon>
        <taxon>fabids</taxon>
        <taxon>Malpighiales</taxon>
        <taxon>Linaceae</taxon>
        <taxon>Linum</taxon>
    </lineage>
</organism>
<sequence>MRELPNTLPLRKTENSRHRFANTRIINPEEAYFQASLAAARELGAGEYFNAGLTGSLRVPPQSLFSPSLRFAGGSIRQVGNIYKPEYPVQA</sequence>